<dbReference type="PANTHER" id="PTHR43399:SF4">
    <property type="entry name" value="CELL WALL-ASSOCIATED PROTEASE"/>
    <property type="match status" value="1"/>
</dbReference>
<gene>
    <name evidence="8" type="ORF">FB474_2624</name>
</gene>
<dbReference type="InterPro" id="IPR015500">
    <property type="entry name" value="Peptidase_S8_subtilisin-rel"/>
</dbReference>
<dbReference type="Gene3D" id="3.40.50.200">
    <property type="entry name" value="Peptidase S8/S53 domain"/>
    <property type="match status" value="1"/>
</dbReference>
<dbReference type="PROSITE" id="PS51892">
    <property type="entry name" value="SUBTILASE"/>
    <property type="match status" value="1"/>
</dbReference>
<dbReference type="InterPro" id="IPR000209">
    <property type="entry name" value="Peptidase_S8/S53_dom"/>
</dbReference>
<dbReference type="InterPro" id="IPR051048">
    <property type="entry name" value="Peptidase_S8/S53_subtilisin"/>
</dbReference>
<keyword evidence="2 5" id="KW-0645">Protease</keyword>
<dbReference type="InterPro" id="IPR023827">
    <property type="entry name" value="Peptidase_S8_Asp-AS"/>
</dbReference>
<feature type="active site" description="Charge relay system" evidence="5">
    <location>
        <position position="87"/>
    </location>
</feature>
<dbReference type="PRINTS" id="PR00723">
    <property type="entry name" value="SUBTILISIN"/>
</dbReference>
<dbReference type="AlphaFoldDB" id="A0A542ZLJ2"/>
<sequence>MGIPTATLGVLAAVALAGTPAVQLVGTSPAGPPARTWHHLPDDPLLPTQWNLGAGTPPGAQHPRTALDVAGAWALTHCPGVTVAVLDTGVDLDHPDLAPHLLPGATFVSGTSSADDDQGHGTEVAGVIAAVTDNGTGIAGVCPEGRLLPVKVADSGGHTDDDEGDVLVAAGLRWAVDHGARVISMSLGVLPTPAMREAVEYAHARDVLVVAAVGNSGDSPNPWPAPADLPHVLAVGATDRGGERAAYSSTGPHDLVMAPGDGVPTTARGGGYGEGGYTSIATPQVAGVAALVRSVRPDLGADQVRRVIEATATPLPGQPDWSPTSGYGLVDAAAAVRAARGMPRHP</sequence>
<dbReference type="EMBL" id="VFOQ01000001">
    <property type="protein sequence ID" value="TQL61217.1"/>
    <property type="molecule type" value="Genomic_DNA"/>
</dbReference>
<evidence type="ECO:0000256" key="2">
    <source>
        <dbReference type="ARBA" id="ARBA00022670"/>
    </source>
</evidence>
<proteinExistence type="inferred from homology"/>
<comment type="similarity">
    <text evidence="1 5">Belongs to the peptidase S8 family.</text>
</comment>
<name>A0A542ZLJ2_9MICO</name>
<dbReference type="OrthoDB" id="9813435at2"/>
<dbReference type="SUPFAM" id="SSF52743">
    <property type="entry name" value="Subtilisin-like"/>
    <property type="match status" value="1"/>
</dbReference>
<protein>
    <submittedName>
        <fullName evidence="8">Subtilase family protein</fullName>
    </submittedName>
</protein>
<feature type="signal peptide" evidence="6">
    <location>
        <begin position="1"/>
        <end position="17"/>
    </location>
</feature>
<dbReference type="PROSITE" id="PS00136">
    <property type="entry name" value="SUBTILASE_ASP"/>
    <property type="match status" value="1"/>
</dbReference>
<dbReference type="Pfam" id="PF00082">
    <property type="entry name" value="Peptidase_S8"/>
    <property type="match status" value="1"/>
</dbReference>
<dbReference type="Proteomes" id="UP000319514">
    <property type="component" value="Unassembled WGS sequence"/>
</dbReference>
<keyword evidence="3 5" id="KW-0378">Hydrolase</keyword>
<evidence type="ECO:0000256" key="3">
    <source>
        <dbReference type="ARBA" id="ARBA00022801"/>
    </source>
</evidence>
<dbReference type="InterPro" id="IPR036852">
    <property type="entry name" value="Peptidase_S8/S53_dom_sf"/>
</dbReference>
<evidence type="ECO:0000256" key="5">
    <source>
        <dbReference type="PROSITE-ProRule" id="PRU01240"/>
    </source>
</evidence>
<accession>A0A542ZLJ2</accession>
<feature type="active site" description="Charge relay system" evidence="5">
    <location>
        <position position="120"/>
    </location>
</feature>
<evidence type="ECO:0000256" key="1">
    <source>
        <dbReference type="ARBA" id="ARBA00011073"/>
    </source>
</evidence>
<organism evidence="8 9">
    <name type="scientific">Oryzihumus leptocrescens</name>
    <dbReference type="NCBI Taxonomy" id="297536"/>
    <lineage>
        <taxon>Bacteria</taxon>
        <taxon>Bacillati</taxon>
        <taxon>Actinomycetota</taxon>
        <taxon>Actinomycetes</taxon>
        <taxon>Micrococcales</taxon>
        <taxon>Intrasporangiaceae</taxon>
        <taxon>Oryzihumus</taxon>
    </lineage>
</organism>
<dbReference type="PANTHER" id="PTHR43399">
    <property type="entry name" value="SUBTILISIN-RELATED"/>
    <property type="match status" value="1"/>
</dbReference>
<dbReference type="InterPro" id="IPR022398">
    <property type="entry name" value="Peptidase_S8_His-AS"/>
</dbReference>
<feature type="active site" description="Charge relay system" evidence="5">
    <location>
        <position position="279"/>
    </location>
</feature>
<evidence type="ECO:0000256" key="6">
    <source>
        <dbReference type="SAM" id="SignalP"/>
    </source>
</evidence>
<reference evidence="8 9" key="1">
    <citation type="submission" date="2019-06" db="EMBL/GenBank/DDBJ databases">
        <title>Sequencing the genomes of 1000 actinobacteria strains.</title>
        <authorList>
            <person name="Klenk H.-P."/>
        </authorList>
    </citation>
    <scope>NUCLEOTIDE SEQUENCE [LARGE SCALE GENOMIC DNA]</scope>
    <source>
        <strain evidence="8 9">DSM 18082</strain>
    </source>
</reference>
<evidence type="ECO:0000259" key="7">
    <source>
        <dbReference type="Pfam" id="PF00082"/>
    </source>
</evidence>
<keyword evidence="4 5" id="KW-0720">Serine protease</keyword>
<evidence type="ECO:0000256" key="4">
    <source>
        <dbReference type="ARBA" id="ARBA00022825"/>
    </source>
</evidence>
<feature type="chain" id="PRO_5038731287" evidence="6">
    <location>
        <begin position="18"/>
        <end position="346"/>
    </location>
</feature>
<evidence type="ECO:0000313" key="8">
    <source>
        <dbReference type="EMBL" id="TQL61217.1"/>
    </source>
</evidence>
<keyword evidence="6" id="KW-0732">Signal</keyword>
<feature type="domain" description="Peptidase S8/S53" evidence="7">
    <location>
        <begin position="80"/>
        <end position="328"/>
    </location>
</feature>
<comment type="caution">
    <text evidence="8">The sequence shown here is derived from an EMBL/GenBank/DDBJ whole genome shotgun (WGS) entry which is preliminary data.</text>
</comment>
<dbReference type="RefSeq" id="WP_141789033.1">
    <property type="nucleotide sequence ID" value="NZ_BAAAKX010000001.1"/>
</dbReference>
<keyword evidence="9" id="KW-1185">Reference proteome</keyword>
<evidence type="ECO:0000313" key="9">
    <source>
        <dbReference type="Proteomes" id="UP000319514"/>
    </source>
</evidence>
<dbReference type="PROSITE" id="PS00137">
    <property type="entry name" value="SUBTILASE_HIS"/>
    <property type="match status" value="1"/>
</dbReference>
<dbReference type="GO" id="GO:0004252">
    <property type="term" value="F:serine-type endopeptidase activity"/>
    <property type="evidence" value="ECO:0007669"/>
    <property type="project" value="UniProtKB-UniRule"/>
</dbReference>
<dbReference type="GO" id="GO:0006508">
    <property type="term" value="P:proteolysis"/>
    <property type="evidence" value="ECO:0007669"/>
    <property type="project" value="UniProtKB-KW"/>
</dbReference>